<comment type="caution">
    <text evidence="2">The sequence shown here is derived from an EMBL/GenBank/DDBJ whole genome shotgun (WGS) entry which is preliminary data.</text>
</comment>
<proteinExistence type="predicted"/>
<accession>A0ABR8E4X6</accession>
<sequence>MKILSLGIQNKILLAILAGVVSIGSFQVWEYKKKEDEKFVANKETSCKVQLKMGQDAVRRSRILRSLKYNNIVISRVEQPGITTSFVKGDTYLLMSRTNGSTLPVDTDVYDSIIFRSLLKTRLDPEALLVKAVSIDKQNKKAIVSSDCTPKPFAVSLKNLYEEYQTLTDDSGYSRTDISF</sequence>
<dbReference type="RefSeq" id="WP_190947223.1">
    <property type="nucleotide sequence ID" value="NZ_JACJSI010000476.1"/>
</dbReference>
<keyword evidence="1" id="KW-0472">Membrane</keyword>
<evidence type="ECO:0000313" key="3">
    <source>
        <dbReference type="Proteomes" id="UP000623440"/>
    </source>
</evidence>
<feature type="transmembrane region" description="Helical" evidence="1">
    <location>
        <begin position="12"/>
        <end position="29"/>
    </location>
</feature>
<name>A0ABR8E4X6_9NOSO</name>
<keyword evidence="3" id="KW-1185">Reference proteome</keyword>
<organism evidence="2 3">
    <name type="scientific">Nostoc flagelliforme FACHB-838</name>
    <dbReference type="NCBI Taxonomy" id="2692904"/>
    <lineage>
        <taxon>Bacteria</taxon>
        <taxon>Bacillati</taxon>
        <taxon>Cyanobacteriota</taxon>
        <taxon>Cyanophyceae</taxon>
        <taxon>Nostocales</taxon>
        <taxon>Nostocaceae</taxon>
        <taxon>Nostoc</taxon>
    </lineage>
</organism>
<evidence type="ECO:0000313" key="2">
    <source>
        <dbReference type="EMBL" id="MBD2536513.1"/>
    </source>
</evidence>
<evidence type="ECO:0008006" key="4">
    <source>
        <dbReference type="Google" id="ProtNLM"/>
    </source>
</evidence>
<reference evidence="2 3" key="1">
    <citation type="journal article" date="2020" name="ISME J.">
        <title>Comparative genomics reveals insights into cyanobacterial evolution and habitat adaptation.</title>
        <authorList>
            <person name="Chen M.Y."/>
            <person name="Teng W.K."/>
            <person name="Zhao L."/>
            <person name="Hu C.X."/>
            <person name="Zhou Y.K."/>
            <person name="Han B.P."/>
            <person name="Song L.R."/>
            <person name="Shu W.S."/>
        </authorList>
    </citation>
    <scope>NUCLEOTIDE SEQUENCE [LARGE SCALE GENOMIC DNA]</scope>
    <source>
        <strain evidence="2 3">FACHB-838</strain>
    </source>
</reference>
<dbReference type="Proteomes" id="UP000623440">
    <property type="component" value="Unassembled WGS sequence"/>
</dbReference>
<protein>
    <recommendedName>
        <fullName evidence="4">DUF4230 domain-containing protein</fullName>
    </recommendedName>
</protein>
<keyword evidence="1" id="KW-0812">Transmembrane</keyword>
<evidence type="ECO:0000256" key="1">
    <source>
        <dbReference type="SAM" id="Phobius"/>
    </source>
</evidence>
<gene>
    <name evidence="2" type="ORF">H6G97_47475</name>
</gene>
<keyword evidence="1" id="KW-1133">Transmembrane helix</keyword>
<dbReference type="EMBL" id="JACJSI010000476">
    <property type="protein sequence ID" value="MBD2536513.1"/>
    <property type="molecule type" value="Genomic_DNA"/>
</dbReference>